<feature type="non-terminal residue" evidence="2">
    <location>
        <position position="249"/>
    </location>
</feature>
<reference evidence="2" key="1">
    <citation type="submission" date="2019-12" db="EMBL/GenBank/DDBJ databases">
        <authorList>
            <person name="Scholes J."/>
        </authorList>
    </citation>
    <scope>NUCLEOTIDE SEQUENCE</scope>
</reference>
<evidence type="ECO:0000313" key="3">
    <source>
        <dbReference type="Proteomes" id="UP001153555"/>
    </source>
</evidence>
<dbReference type="Proteomes" id="UP001153555">
    <property type="component" value="Unassembled WGS sequence"/>
</dbReference>
<gene>
    <name evidence="2" type="ORF">SHERM_19709</name>
</gene>
<feature type="compositionally biased region" description="Low complexity" evidence="1">
    <location>
        <begin position="21"/>
        <end position="30"/>
    </location>
</feature>
<feature type="region of interest" description="Disordered" evidence="1">
    <location>
        <begin position="1"/>
        <end position="71"/>
    </location>
</feature>
<feature type="region of interest" description="Disordered" evidence="1">
    <location>
        <begin position="182"/>
        <end position="205"/>
    </location>
</feature>
<dbReference type="EMBL" id="CACSLK010022181">
    <property type="protein sequence ID" value="CAA0822153.1"/>
    <property type="molecule type" value="Genomic_DNA"/>
</dbReference>
<protein>
    <submittedName>
        <fullName evidence="2">Uncharacterized protein</fullName>
    </submittedName>
</protein>
<keyword evidence="3" id="KW-1185">Reference proteome</keyword>
<accession>A0A9N7RCV2</accession>
<proteinExistence type="predicted"/>
<evidence type="ECO:0000256" key="1">
    <source>
        <dbReference type="SAM" id="MobiDB-lite"/>
    </source>
</evidence>
<name>A0A9N7RCV2_STRHE</name>
<evidence type="ECO:0000313" key="2">
    <source>
        <dbReference type="EMBL" id="CAA0822153.1"/>
    </source>
</evidence>
<dbReference type="AlphaFoldDB" id="A0A9N7RCV2"/>
<comment type="caution">
    <text evidence="2">The sequence shown here is derived from an EMBL/GenBank/DDBJ whole genome shotgun (WGS) entry which is preliminary data.</text>
</comment>
<feature type="non-terminal residue" evidence="2">
    <location>
        <position position="1"/>
    </location>
</feature>
<organism evidence="2 3">
    <name type="scientific">Striga hermonthica</name>
    <name type="common">Purple witchweed</name>
    <name type="synonym">Buchnera hermonthica</name>
    <dbReference type="NCBI Taxonomy" id="68872"/>
    <lineage>
        <taxon>Eukaryota</taxon>
        <taxon>Viridiplantae</taxon>
        <taxon>Streptophyta</taxon>
        <taxon>Embryophyta</taxon>
        <taxon>Tracheophyta</taxon>
        <taxon>Spermatophyta</taxon>
        <taxon>Magnoliopsida</taxon>
        <taxon>eudicotyledons</taxon>
        <taxon>Gunneridae</taxon>
        <taxon>Pentapetalae</taxon>
        <taxon>asterids</taxon>
        <taxon>lamiids</taxon>
        <taxon>Lamiales</taxon>
        <taxon>Orobanchaceae</taxon>
        <taxon>Buchnereae</taxon>
        <taxon>Striga</taxon>
    </lineage>
</organism>
<sequence length="249" mass="27961">VKKKQPMGPSAGGSAPPPPGRSGSKSAAAAKHSNLSGPGNRKRPQDDRTPSLLPDDLKRRKVDKGKEKVVERNTASTVTYKDVLVKMPFRLWTHPEPHKVARYLHSLLPEADKARVEGNDYERSCYVTQCLTRVCALYLSGLKFDLATAVRLERPDTMHTTMEVARRREDHLVETRRGRADGRFTDTRRTGPIHTTAGARPAINVRPPGPVIRRLSLEEVKRRREKGLCLKCEDKFTLGHQCKQAFVIE</sequence>